<dbReference type="EMBL" id="DSJT01000034">
    <property type="protein sequence ID" value="HEF87798.1"/>
    <property type="molecule type" value="Genomic_DNA"/>
</dbReference>
<organism evidence="1">
    <name type="scientific">Thermosphaera aggregans</name>
    <dbReference type="NCBI Taxonomy" id="54254"/>
    <lineage>
        <taxon>Archaea</taxon>
        <taxon>Thermoproteota</taxon>
        <taxon>Thermoprotei</taxon>
        <taxon>Desulfurococcales</taxon>
        <taxon>Desulfurococcaceae</taxon>
        <taxon>Thermosphaera</taxon>
    </lineage>
</organism>
<gene>
    <name evidence="1" type="ORF">ENP55_05910</name>
</gene>
<accession>A0A7C2FDF3</accession>
<name>A0A7C2FDF3_9CREN</name>
<dbReference type="AlphaFoldDB" id="A0A7C2FDF3"/>
<evidence type="ECO:0000313" key="1">
    <source>
        <dbReference type="EMBL" id="HEF87798.1"/>
    </source>
</evidence>
<sequence length="99" mass="10907">MKIELLVSKNFLSLFTLEIVSQAIKVFSKANSADLELKIVWEEQVEYPVLKIGGFPPVVVKTPPSLSEVLNMLTLALDLSELQTAPLGMAGGWEEDTFV</sequence>
<reference evidence="1" key="1">
    <citation type="journal article" date="2020" name="mSystems">
        <title>Genome- and Community-Level Interaction Insights into Carbon Utilization and Element Cycling Functions of Hydrothermarchaeota in Hydrothermal Sediment.</title>
        <authorList>
            <person name="Zhou Z."/>
            <person name="Liu Y."/>
            <person name="Xu W."/>
            <person name="Pan J."/>
            <person name="Luo Z.H."/>
            <person name="Li M."/>
        </authorList>
    </citation>
    <scope>NUCLEOTIDE SEQUENCE [LARGE SCALE GENOMIC DNA]</scope>
    <source>
        <strain evidence="1">SpSt-23</strain>
    </source>
</reference>
<comment type="caution">
    <text evidence="1">The sequence shown here is derived from an EMBL/GenBank/DDBJ whole genome shotgun (WGS) entry which is preliminary data.</text>
</comment>
<protein>
    <submittedName>
        <fullName evidence="1">Uncharacterized protein</fullName>
    </submittedName>
</protein>
<proteinExistence type="predicted"/>